<feature type="domain" description="HTH hxlR-type" evidence="4">
    <location>
        <begin position="11"/>
        <end position="74"/>
    </location>
</feature>
<dbReference type="Pfam" id="PF01638">
    <property type="entry name" value="HxlR"/>
    <property type="match status" value="1"/>
</dbReference>
<evidence type="ECO:0000259" key="4">
    <source>
        <dbReference type="PROSITE" id="PS51118"/>
    </source>
</evidence>
<dbReference type="EMBL" id="FMSH01000173">
    <property type="protein sequence ID" value="SCU75777.1"/>
    <property type="molecule type" value="Genomic_DNA"/>
</dbReference>
<dbReference type="InterPro" id="IPR036390">
    <property type="entry name" value="WH_DNA-bd_sf"/>
</dbReference>
<dbReference type="AlphaFoldDB" id="A0A1K0JCU8"/>
<accession>A0A1K0JCU8</accession>
<dbReference type="PANTHER" id="PTHR33204:SF18">
    <property type="entry name" value="TRANSCRIPTIONAL REGULATORY PROTEIN"/>
    <property type="match status" value="1"/>
</dbReference>
<dbReference type="GO" id="GO:0003677">
    <property type="term" value="F:DNA binding"/>
    <property type="evidence" value="ECO:0007669"/>
    <property type="project" value="UniProtKB-KW"/>
</dbReference>
<name>A0A1K0JCU8_CUPNE</name>
<evidence type="ECO:0000256" key="3">
    <source>
        <dbReference type="ARBA" id="ARBA00023163"/>
    </source>
</evidence>
<dbReference type="PANTHER" id="PTHR33204">
    <property type="entry name" value="TRANSCRIPTIONAL REGULATOR, MARR FAMILY"/>
    <property type="match status" value="1"/>
</dbReference>
<keyword evidence="2" id="KW-0238">DNA-binding</keyword>
<organism evidence="5">
    <name type="scientific">Cupriavidus necator</name>
    <name type="common">Alcaligenes eutrophus</name>
    <name type="synonym">Ralstonia eutropha</name>
    <dbReference type="NCBI Taxonomy" id="106590"/>
    <lineage>
        <taxon>Bacteria</taxon>
        <taxon>Pseudomonadati</taxon>
        <taxon>Pseudomonadota</taxon>
        <taxon>Betaproteobacteria</taxon>
        <taxon>Burkholderiales</taxon>
        <taxon>Burkholderiaceae</taxon>
        <taxon>Cupriavidus</taxon>
    </lineage>
</organism>
<evidence type="ECO:0000313" key="5">
    <source>
        <dbReference type="EMBL" id="SCU75777.1"/>
    </source>
</evidence>
<evidence type="ECO:0000256" key="1">
    <source>
        <dbReference type="ARBA" id="ARBA00023015"/>
    </source>
</evidence>
<proteinExistence type="predicted"/>
<gene>
    <name evidence="5" type="ORF">CNECB9_2540010</name>
</gene>
<protein>
    <recommendedName>
        <fullName evidence="4">HTH hxlR-type domain-containing protein</fullName>
    </recommendedName>
</protein>
<dbReference type="SUPFAM" id="SSF46785">
    <property type="entry name" value="Winged helix' DNA-binding domain"/>
    <property type="match status" value="1"/>
</dbReference>
<dbReference type="Gene3D" id="1.10.10.10">
    <property type="entry name" value="Winged helix-like DNA-binding domain superfamily/Winged helix DNA-binding domain"/>
    <property type="match status" value="1"/>
</dbReference>
<dbReference type="InterPro" id="IPR002577">
    <property type="entry name" value="HTH_HxlR"/>
</dbReference>
<keyword evidence="1" id="KW-0805">Transcription regulation</keyword>
<evidence type="ECO:0000256" key="2">
    <source>
        <dbReference type="ARBA" id="ARBA00023125"/>
    </source>
</evidence>
<keyword evidence="3" id="KW-0804">Transcription</keyword>
<sequence>MEIHRQAIRSCAVTRTLAILGERWTLLILREAIHGLVRFDQFEKSLGISPTTLSPPHYTQLLAAGAPQKVVYGQ</sequence>
<dbReference type="InterPro" id="IPR036388">
    <property type="entry name" value="WH-like_DNA-bd_sf"/>
</dbReference>
<dbReference type="PROSITE" id="PS51118">
    <property type="entry name" value="HTH_HXLR"/>
    <property type="match status" value="1"/>
</dbReference>
<reference evidence="5" key="1">
    <citation type="submission" date="2016-09" db="EMBL/GenBank/DDBJ databases">
        <authorList>
            <person name="Capua I."/>
            <person name="De Benedictis P."/>
            <person name="Joannis T."/>
            <person name="Lombin L.H."/>
            <person name="Cattoli G."/>
        </authorList>
    </citation>
    <scope>NUCLEOTIDE SEQUENCE</scope>
    <source>
        <strain evidence="5">B9</strain>
    </source>
</reference>